<reference evidence="1" key="1">
    <citation type="submission" date="2021-12" db="EMBL/GenBank/DDBJ databases">
        <title>taxonomy of Moraxella sp. ZY201224.</title>
        <authorList>
            <person name="Li F."/>
        </authorList>
    </citation>
    <scope>NUCLEOTIDE SEQUENCE</scope>
    <source>
        <strain evidence="1">ZY201224</strain>
    </source>
</reference>
<organism evidence="1 2">
    <name type="scientific">Moraxella nasicaprae</name>
    <dbReference type="NCBI Taxonomy" id="2904122"/>
    <lineage>
        <taxon>Bacteria</taxon>
        <taxon>Pseudomonadati</taxon>
        <taxon>Pseudomonadota</taxon>
        <taxon>Gammaproteobacteria</taxon>
        <taxon>Moraxellales</taxon>
        <taxon>Moraxellaceae</taxon>
        <taxon>Moraxella</taxon>
    </lineage>
</organism>
<dbReference type="Pfam" id="PF06291">
    <property type="entry name" value="Lambda_Bor"/>
    <property type="match status" value="1"/>
</dbReference>
<evidence type="ECO:0000313" key="2">
    <source>
        <dbReference type="Proteomes" id="UP001063782"/>
    </source>
</evidence>
<proteinExistence type="predicted"/>
<keyword evidence="2" id="KW-1185">Reference proteome</keyword>
<sequence length="95" mass="9817">MKKIAAIIGMAVVMTGCTTQTALIHGGGQATPSLSKSQAFFVGGIGQERTINAAQVCGGASNVAKVQSKLEPKDILLGTITFGIYTPRTAQVYCK</sequence>
<dbReference type="Proteomes" id="UP001063782">
    <property type="component" value="Chromosome"/>
</dbReference>
<gene>
    <name evidence="1" type="ORF">LU297_04420</name>
</gene>
<dbReference type="RefSeq" id="WP_263077203.1">
    <property type="nucleotide sequence ID" value="NZ_CP089977.1"/>
</dbReference>
<evidence type="ECO:0000313" key="1">
    <source>
        <dbReference type="EMBL" id="UXZ05689.1"/>
    </source>
</evidence>
<name>A0ABY6F6I6_9GAMM</name>
<dbReference type="InterPro" id="IPR010438">
    <property type="entry name" value="Lambda_Bor"/>
</dbReference>
<dbReference type="EMBL" id="CP089977">
    <property type="protein sequence ID" value="UXZ05689.1"/>
    <property type="molecule type" value="Genomic_DNA"/>
</dbReference>
<accession>A0ABY6F6I6</accession>
<dbReference type="PROSITE" id="PS51257">
    <property type="entry name" value="PROKAR_LIPOPROTEIN"/>
    <property type="match status" value="1"/>
</dbReference>
<protein>
    <submittedName>
        <fullName evidence="1">Bor family protein</fullName>
    </submittedName>
</protein>